<feature type="domain" description="CS" evidence="4">
    <location>
        <begin position="45"/>
        <end position="150"/>
    </location>
</feature>
<dbReference type="InterPro" id="IPR008978">
    <property type="entry name" value="HSP20-like_chaperone"/>
</dbReference>
<gene>
    <name evidence="5" type="ORF">I4X03_019575</name>
</gene>
<dbReference type="InterPro" id="IPR031107">
    <property type="entry name" value="Small_HSP"/>
</dbReference>
<dbReference type="PROSITE" id="PS01031">
    <property type="entry name" value="SHSP"/>
    <property type="match status" value="1"/>
</dbReference>
<dbReference type="InterPro" id="IPR002068">
    <property type="entry name" value="A-crystallin/Hsp20_dom"/>
</dbReference>
<evidence type="ECO:0000313" key="5">
    <source>
        <dbReference type="EMBL" id="MBZ2209472.1"/>
    </source>
</evidence>
<dbReference type="EMBL" id="JAFBIL020000008">
    <property type="protein sequence ID" value="MBZ2209472.1"/>
    <property type="molecule type" value="Genomic_DNA"/>
</dbReference>
<dbReference type="RefSeq" id="WP_223469930.1">
    <property type="nucleotide sequence ID" value="NZ_JAFBIL020000008.1"/>
</dbReference>
<evidence type="ECO:0000259" key="4">
    <source>
        <dbReference type="PROSITE" id="PS51203"/>
    </source>
</evidence>
<comment type="caution">
    <text evidence="5">The sequence shown here is derived from an EMBL/GenBank/DDBJ whole genome shotgun (WGS) entry which is preliminary data.</text>
</comment>
<evidence type="ECO:0000313" key="6">
    <source>
        <dbReference type="Proteomes" id="UP000809349"/>
    </source>
</evidence>
<dbReference type="PROSITE" id="PS51203">
    <property type="entry name" value="CS"/>
    <property type="match status" value="1"/>
</dbReference>
<evidence type="ECO:0000256" key="1">
    <source>
        <dbReference type="PROSITE-ProRule" id="PRU00285"/>
    </source>
</evidence>
<protein>
    <submittedName>
        <fullName evidence="5">Hsp20/alpha crystallin family protein</fullName>
    </submittedName>
</protein>
<proteinExistence type="inferred from homology"/>
<dbReference type="Proteomes" id="UP000809349">
    <property type="component" value="Unassembled WGS sequence"/>
</dbReference>
<dbReference type="SUPFAM" id="SSF49764">
    <property type="entry name" value="HSP20-like chaperones"/>
    <property type="match status" value="1"/>
</dbReference>
<dbReference type="Gene3D" id="2.60.40.790">
    <property type="match status" value="1"/>
</dbReference>
<evidence type="ECO:0000256" key="2">
    <source>
        <dbReference type="RuleBase" id="RU003616"/>
    </source>
</evidence>
<accession>A0ABS7SU58</accession>
<organism evidence="5 6">
    <name type="scientific">Massilia soli</name>
    <dbReference type="NCBI Taxonomy" id="2792854"/>
    <lineage>
        <taxon>Bacteria</taxon>
        <taxon>Pseudomonadati</taxon>
        <taxon>Pseudomonadota</taxon>
        <taxon>Betaproteobacteria</taxon>
        <taxon>Burkholderiales</taxon>
        <taxon>Oxalobacteraceae</taxon>
        <taxon>Telluria group</taxon>
        <taxon>Massilia</taxon>
    </lineage>
</organism>
<keyword evidence="6" id="KW-1185">Reference proteome</keyword>
<dbReference type="PANTHER" id="PTHR11527">
    <property type="entry name" value="HEAT-SHOCK PROTEIN 20 FAMILY MEMBER"/>
    <property type="match status" value="1"/>
</dbReference>
<reference evidence="5 6" key="1">
    <citation type="submission" date="2021-08" db="EMBL/GenBank/DDBJ databases">
        <title>Massilia sp. R798.</title>
        <authorList>
            <person name="Baek J.H."/>
            <person name="Jung H.S."/>
            <person name="Kim K.R."/>
            <person name="Jeon C.O."/>
        </authorList>
    </citation>
    <scope>NUCLEOTIDE SEQUENCE [LARGE SCALE GENOMIC DNA]</scope>
    <source>
        <strain evidence="5 6">R798</strain>
    </source>
</reference>
<sequence>MNLIRRPTSMATYRPRGIDDPFGRMVESMVEDMFAPFLANQGDTVATPRINVRETEKSFEIEAEMPGVKKEDVKVSVENQRVTIEAESKRDTEERAGENVVYSEHSTRRYMRSFTLPTDVDEASAQAHLDNGMLVLSLPKKQAGAATRLTVQ</sequence>
<dbReference type="CDD" id="cd06464">
    <property type="entry name" value="ACD_sHsps-like"/>
    <property type="match status" value="1"/>
</dbReference>
<name>A0ABS7SU58_9BURK</name>
<dbReference type="InterPro" id="IPR007052">
    <property type="entry name" value="CS_dom"/>
</dbReference>
<comment type="similarity">
    <text evidence="1 2">Belongs to the small heat shock protein (HSP20) family.</text>
</comment>
<feature type="domain" description="SHSP" evidence="3">
    <location>
        <begin position="41"/>
        <end position="152"/>
    </location>
</feature>
<evidence type="ECO:0000259" key="3">
    <source>
        <dbReference type="PROSITE" id="PS01031"/>
    </source>
</evidence>
<dbReference type="Pfam" id="PF00011">
    <property type="entry name" value="HSP20"/>
    <property type="match status" value="1"/>
</dbReference>